<evidence type="ECO:0000256" key="4">
    <source>
        <dbReference type="SAM" id="Phobius"/>
    </source>
</evidence>
<keyword evidence="4" id="KW-0472">Membrane</keyword>
<dbReference type="SUPFAM" id="SSF49265">
    <property type="entry name" value="Fibronectin type III"/>
    <property type="match status" value="1"/>
</dbReference>
<dbReference type="PROSITE" id="PS50853">
    <property type="entry name" value="FN3"/>
    <property type="match status" value="1"/>
</dbReference>
<evidence type="ECO:0000256" key="5">
    <source>
        <dbReference type="SAM" id="SignalP"/>
    </source>
</evidence>
<dbReference type="SMART" id="SM00060">
    <property type="entry name" value="FN3"/>
    <property type="match status" value="1"/>
</dbReference>
<dbReference type="SUPFAM" id="SSF110849">
    <property type="entry name" value="ParB/Sulfiredoxin"/>
    <property type="match status" value="1"/>
</dbReference>
<dbReference type="Gene3D" id="3.90.1530.10">
    <property type="entry name" value="Conserved hypothetical protein from pyrococcus furiosus pfu- 392566-001, ParB domain"/>
    <property type="match status" value="1"/>
</dbReference>
<keyword evidence="2" id="KW-0624">Polysaccharide degradation</keyword>
<dbReference type="CDD" id="cd00063">
    <property type="entry name" value="FN3"/>
    <property type="match status" value="1"/>
</dbReference>
<feature type="domain" description="Fibronectin type-III" evidence="6">
    <location>
        <begin position="362"/>
        <end position="448"/>
    </location>
</feature>
<evidence type="ECO:0000313" key="7">
    <source>
        <dbReference type="EMBL" id="XBM48285.1"/>
    </source>
</evidence>
<evidence type="ECO:0000256" key="1">
    <source>
        <dbReference type="ARBA" id="ARBA00023295"/>
    </source>
</evidence>
<dbReference type="GO" id="GO:0000272">
    <property type="term" value="P:polysaccharide catabolic process"/>
    <property type="evidence" value="ECO:0007669"/>
    <property type="project" value="UniProtKB-KW"/>
</dbReference>
<dbReference type="Pfam" id="PF00041">
    <property type="entry name" value="fn3"/>
    <property type="match status" value="1"/>
</dbReference>
<evidence type="ECO:0000256" key="2">
    <source>
        <dbReference type="ARBA" id="ARBA00023326"/>
    </source>
</evidence>
<dbReference type="Gene3D" id="2.60.40.10">
    <property type="entry name" value="Immunoglobulins"/>
    <property type="match status" value="1"/>
</dbReference>
<dbReference type="GO" id="GO:0016798">
    <property type="term" value="F:hydrolase activity, acting on glycosyl bonds"/>
    <property type="evidence" value="ECO:0007669"/>
    <property type="project" value="UniProtKB-KW"/>
</dbReference>
<reference evidence="7" key="1">
    <citation type="submission" date="2024-05" db="EMBL/GenBank/DDBJ databases">
        <title>The Natural Products Discovery Center: Release of the First 8490 Sequenced Strains for Exploring Actinobacteria Biosynthetic Diversity.</title>
        <authorList>
            <person name="Kalkreuter E."/>
            <person name="Kautsar S.A."/>
            <person name="Yang D."/>
            <person name="Bader C.D."/>
            <person name="Teijaro C.N."/>
            <person name="Fluegel L."/>
            <person name="Davis C.M."/>
            <person name="Simpson J.R."/>
            <person name="Lauterbach L."/>
            <person name="Steele A.D."/>
            <person name="Gui C."/>
            <person name="Meng S."/>
            <person name="Li G."/>
            <person name="Viehrig K."/>
            <person name="Ye F."/>
            <person name="Su P."/>
            <person name="Kiefer A.F."/>
            <person name="Nichols A."/>
            <person name="Cepeda A.J."/>
            <person name="Yan W."/>
            <person name="Fan B."/>
            <person name="Jiang Y."/>
            <person name="Adhikari A."/>
            <person name="Zheng C.-J."/>
            <person name="Schuster L."/>
            <person name="Cowan T.M."/>
            <person name="Smanski M.J."/>
            <person name="Chevrette M.G."/>
            <person name="de Carvalho L.P.S."/>
            <person name="Shen B."/>
        </authorList>
    </citation>
    <scope>NUCLEOTIDE SEQUENCE</scope>
    <source>
        <strain evidence="7">NPDC080035</strain>
    </source>
</reference>
<name>A0AAU7GBQ2_9MICO</name>
<feature type="transmembrane region" description="Helical" evidence="4">
    <location>
        <begin position="581"/>
        <end position="599"/>
    </location>
</feature>
<dbReference type="InterPro" id="IPR036086">
    <property type="entry name" value="ParB/Sulfiredoxin_sf"/>
</dbReference>
<dbReference type="Gene3D" id="1.10.8.10">
    <property type="entry name" value="DNA helicase RuvA subunit, C-terminal domain"/>
    <property type="match status" value="1"/>
</dbReference>
<proteinExistence type="predicted"/>
<dbReference type="EMBL" id="CP157390">
    <property type="protein sequence ID" value="XBM48285.1"/>
    <property type="molecule type" value="Genomic_DNA"/>
</dbReference>
<evidence type="ECO:0000256" key="3">
    <source>
        <dbReference type="SAM" id="MobiDB-lite"/>
    </source>
</evidence>
<keyword evidence="1" id="KW-0378">Hydrolase</keyword>
<dbReference type="Pfam" id="PF08857">
    <property type="entry name" value="ParBc_2"/>
    <property type="match status" value="1"/>
</dbReference>
<accession>A0AAU7GBQ2</accession>
<gene>
    <name evidence="7" type="ORF">AAME72_00115</name>
</gene>
<protein>
    <submittedName>
        <fullName evidence="7">ParB-like protein</fullName>
    </submittedName>
</protein>
<keyword evidence="5" id="KW-0732">Signal</keyword>
<dbReference type="CDD" id="cd16390">
    <property type="entry name" value="ParB_N_Srx_like"/>
    <property type="match status" value="1"/>
</dbReference>
<feature type="region of interest" description="Disordered" evidence="3">
    <location>
        <begin position="438"/>
        <end position="462"/>
    </location>
</feature>
<organism evidence="7">
    <name type="scientific">Leifsonia sp. NPDC080035</name>
    <dbReference type="NCBI Taxonomy" id="3143936"/>
    <lineage>
        <taxon>Bacteria</taxon>
        <taxon>Bacillati</taxon>
        <taxon>Actinomycetota</taxon>
        <taxon>Actinomycetes</taxon>
        <taxon>Micrococcales</taxon>
        <taxon>Microbacteriaceae</taxon>
        <taxon>Leifsonia</taxon>
    </lineage>
</organism>
<keyword evidence="4" id="KW-0812">Transmembrane</keyword>
<sequence length="611" mass="61679">MTHRPFGAVVGAVLAIGTALGAVAIAAPAVAAPGATDVKDPSCVTGDTRALCAEPERLLDVRIGDVHPTQPSLGYDEVYYKLGRYSTALSKDAVNKKFDDWCEANGQGAAATTSAASTLRDSSSFTCTIPLGSETADSIAPMKTVVIGPQGALYLTDGHHTLTSFAEDAQGGMDTHVRLRVLGNLSGLTESAFWDAMKANKWTWLRDVDGDAITPAQLPKTVGLASFEDDRYRSIMYFARDIGYSADGAVPFQEFYWGTWLRGHADIDVAGWNQDDWDASLALVKQITQAQVALAPTDVVDAESGYTASDLSAFTAWNDGKAESKGEWAKLAQPYSSAKPGKLAYMTAYRATLPPAATAPAAPAAPTATANGSDVTVRWAAPADGGSAITGYTVRLSNGLTKTTDAATLSATFTGLAAGQYTATVTAANAVGASAPSAASAPVTVEATGTDPGTPGDPGTPDPTTVHGHITVSGALVAGGSVTVAGTGFAANVAGVRVELHSDPVLLGTVSTDASGAFALSTTIPASVPAGAHSVVVVVNGVQVGTAAVTVAAADSAAVGAQDGDPAELASTGSTLAAEPFLAATALAALLAGAALVALRRRAGAGPRAGE</sequence>
<dbReference type="RefSeq" id="WP_348788237.1">
    <property type="nucleotide sequence ID" value="NZ_CP157390.1"/>
</dbReference>
<dbReference type="InterPro" id="IPR013783">
    <property type="entry name" value="Ig-like_fold"/>
</dbReference>
<keyword evidence="2" id="KW-0119">Carbohydrate metabolism</keyword>
<dbReference type="AlphaFoldDB" id="A0AAU7GBQ2"/>
<feature type="chain" id="PRO_5043952544" evidence="5">
    <location>
        <begin position="32"/>
        <end position="611"/>
    </location>
</feature>
<keyword evidence="4" id="KW-1133">Transmembrane helix</keyword>
<evidence type="ECO:0000259" key="6">
    <source>
        <dbReference type="PROSITE" id="PS50853"/>
    </source>
</evidence>
<feature type="signal peptide" evidence="5">
    <location>
        <begin position="1"/>
        <end position="31"/>
    </location>
</feature>
<dbReference type="InterPro" id="IPR003961">
    <property type="entry name" value="FN3_dom"/>
</dbReference>
<dbReference type="InterPro" id="IPR014956">
    <property type="entry name" value="ParBc_2"/>
</dbReference>
<dbReference type="InterPro" id="IPR036116">
    <property type="entry name" value="FN3_sf"/>
</dbReference>
<keyword evidence="1" id="KW-0326">Glycosidase</keyword>